<keyword evidence="6" id="KW-1185">Reference proteome</keyword>
<comment type="caution">
    <text evidence="5">The sequence shown here is derived from an EMBL/GenBank/DDBJ whole genome shotgun (WGS) entry which is preliminary data.</text>
</comment>
<dbReference type="GO" id="GO:0045900">
    <property type="term" value="P:negative regulation of translational elongation"/>
    <property type="evidence" value="ECO:0007669"/>
    <property type="project" value="TreeGrafter"/>
</dbReference>
<dbReference type="PATRIC" id="fig|797515.3.peg.408"/>
<gene>
    <name evidence="3" type="primary">hpf</name>
    <name evidence="5" type="ORF">HMPREF9103_00440</name>
</gene>
<comment type="similarity">
    <text evidence="3">Belongs to the HPF/YfiA ribosome-associated protein family. Long HPF subfamily.</text>
</comment>
<dbReference type="GO" id="GO:0043024">
    <property type="term" value="F:ribosomal small subunit binding"/>
    <property type="evidence" value="ECO:0007669"/>
    <property type="project" value="TreeGrafter"/>
</dbReference>
<dbReference type="HAMAP" id="MF_00839">
    <property type="entry name" value="HPF"/>
    <property type="match status" value="1"/>
</dbReference>
<dbReference type="CDD" id="cd00552">
    <property type="entry name" value="RaiA"/>
    <property type="match status" value="1"/>
</dbReference>
<evidence type="ECO:0000313" key="5">
    <source>
        <dbReference type="EMBL" id="EHM00637.1"/>
    </source>
</evidence>
<dbReference type="Gene3D" id="3.30.505.50">
    <property type="entry name" value="Sigma 54 modulation/S30EA ribosomal protein, C-terminal domain"/>
    <property type="match status" value="1"/>
</dbReference>
<dbReference type="PANTHER" id="PTHR33231">
    <property type="entry name" value="30S RIBOSOMAL PROTEIN"/>
    <property type="match status" value="1"/>
</dbReference>
<dbReference type="EMBL" id="AGEY01000022">
    <property type="protein sequence ID" value="EHM00637.1"/>
    <property type="molecule type" value="Genomic_DNA"/>
</dbReference>
<dbReference type="STRING" id="797515.HMPREF9103_00440"/>
<keyword evidence="2 3" id="KW-0810">Translation regulation</keyword>
<evidence type="ECO:0000259" key="4">
    <source>
        <dbReference type="Pfam" id="PF16321"/>
    </source>
</evidence>
<dbReference type="NCBIfam" id="TIGR00741">
    <property type="entry name" value="yfiA"/>
    <property type="match status" value="1"/>
</dbReference>
<evidence type="ECO:0000256" key="1">
    <source>
        <dbReference type="ARBA" id="ARBA00022490"/>
    </source>
</evidence>
<dbReference type="InterPro" id="IPR036567">
    <property type="entry name" value="RHF-like"/>
</dbReference>
<comment type="subcellular location">
    <subcellularLocation>
        <location evidence="3">Cytoplasm</location>
    </subcellularLocation>
</comment>
<sequence length="219" mass="25433">MIVKSLTFIYTKSVASNEITFITGPLMVKGENVMLIFNIRGENIEVTQAIRDYVEKRISKLEKYFEKDMKNTAHVNLRVYPDKQAKVEVTIPLPYLTLRAEEVSNDLYASVDLVTDKLERQIRKYKTKVNRKSREKGFKNLEFIPNETQPADDSDDESKFDVVRTKRLALKPMDNEEAILQMDMLGHDFFIYEDADTSGIDIVYRRNDGRYGLIETGEE</sequence>
<dbReference type="InterPro" id="IPR038416">
    <property type="entry name" value="Ribosom_S30AE_C_sf"/>
</dbReference>
<dbReference type="InterPro" id="IPR032528">
    <property type="entry name" value="Ribosom_S30AE_C"/>
</dbReference>
<accession>G9ZL42</accession>
<dbReference type="InterPro" id="IPR034694">
    <property type="entry name" value="HPF_long/plastid"/>
</dbReference>
<name>G9ZL42_9LACO</name>
<evidence type="ECO:0000313" key="6">
    <source>
        <dbReference type="Proteomes" id="UP000004625"/>
    </source>
</evidence>
<dbReference type="Pfam" id="PF02482">
    <property type="entry name" value="Ribosomal_S30AE"/>
    <property type="match status" value="1"/>
</dbReference>
<comment type="subunit">
    <text evidence="3">Interacts with 100S ribosomes.</text>
</comment>
<evidence type="ECO:0000256" key="2">
    <source>
        <dbReference type="ARBA" id="ARBA00022845"/>
    </source>
</evidence>
<dbReference type="InterPro" id="IPR050574">
    <property type="entry name" value="HPF/YfiA_ribosome-assoc"/>
</dbReference>
<dbReference type="Proteomes" id="UP000004625">
    <property type="component" value="Unassembled WGS sequence"/>
</dbReference>
<protein>
    <recommendedName>
        <fullName evidence="3">Ribosome hibernation promoting factor</fullName>
        <shortName evidence="3">HPF</shortName>
    </recommendedName>
</protein>
<dbReference type="PANTHER" id="PTHR33231:SF1">
    <property type="entry name" value="30S RIBOSOMAL PROTEIN"/>
    <property type="match status" value="1"/>
</dbReference>
<dbReference type="FunFam" id="3.30.505.50:FF:000001">
    <property type="entry name" value="Ribosome hibernation promoting factor"/>
    <property type="match status" value="1"/>
</dbReference>
<dbReference type="Pfam" id="PF16321">
    <property type="entry name" value="Ribosom_S30AE_C"/>
    <property type="match status" value="1"/>
</dbReference>
<dbReference type="HOGENOM" id="CLU_071472_0_3_9"/>
<evidence type="ECO:0000256" key="3">
    <source>
        <dbReference type="HAMAP-Rule" id="MF_00839"/>
    </source>
</evidence>
<organism evidence="5 6">
    <name type="scientific">Lentilactobacillus parafarraginis F0439</name>
    <dbReference type="NCBI Taxonomy" id="797515"/>
    <lineage>
        <taxon>Bacteria</taxon>
        <taxon>Bacillati</taxon>
        <taxon>Bacillota</taxon>
        <taxon>Bacilli</taxon>
        <taxon>Lactobacillales</taxon>
        <taxon>Lactobacillaceae</taxon>
        <taxon>Lentilactobacillus</taxon>
    </lineage>
</organism>
<dbReference type="Gene3D" id="3.30.160.100">
    <property type="entry name" value="Ribosome hibernation promotion factor-like"/>
    <property type="match status" value="1"/>
</dbReference>
<comment type="function">
    <text evidence="3">Required for dimerization of active 70S ribosomes into 100S ribosomes in stationary phase; 100S ribosomes are translationally inactive and sometimes present during exponential growth.</text>
</comment>
<dbReference type="SUPFAM" id="SSF69754">
    <property type="entry name" value="Ribosome binding protein Y (YfiA homologue)"/>
    <property type="match status" value="1"/>
</dbReference>
<dbReference type="GO" id="GO:0022627">
    <property type="term" value="C:cytosolic small ribosomal subunit"/>
    <property type="evidence" value="ECO:0007669"/>
    <property type="project" value="TreeGrafter"/>
</dbReference>
<feature type="domain" description="Sigma 54 modulation/S30EA ribosomal protein C-terminal" evidence="4">
    <location>
        <begin position="159"/>
        <end position="213"/>
    </location>
</feature>
<reference evidence="5 6" key="1">
    <citation type="submission" date="2011-09" db="EMBL/GenBank/DDBJ databases">
        <authorList>
            <person name="Weinstock G."/>
            <person name="Sodergren E."/>
            <person name="Clifton S."/>
            <person name="Fulton L."/>
            <person name="Fulton B."/>
            <person name="Courtney L."/>
            <person name="Fronick C."/>
            <person name="Harrison M."/>
            <person name="Strong C."/>
            <person name="Farmer C."/>
            <person name="Delahaunty K."/>
            <person name="Markovic C."/>
            <person name="Hall O."/>
            <person name="Minx P."/>
            <person name="Tomlinson C."/>
            <person name="Mitreva M."/>
            <person name="Hou S."/>
            <person name="Chen J."/>
            <person name="Wollam A."/>
            <person name="Pepin K.H."/>
            <person name="Johnson M."/>
            <person name="Bhonagiri V."/>
            <person name="Zhang X."/>
            <person name="Suruliraj S."/>
            <person name="Warren W."/>
            <person name="Chinwalla A."/>
            <person name="Mardis E.R."/>
            <person name="Wilson R.K."/>
        </authorList>
    </citation>
    <scope>NUCLEOTIDE SEQUENCE [LARGE SCALE GENOMIC DNA]</scope>
    <source>
        <strain evidence="5 6">F0439</strain>
    </source>
</reference>
<dbReference type="eggNOG" id="COG1544">
    <property type="taxonomic scope" value="Bacteria"/>
</dbReference>
<dbReference type="InterPro" id="IPR003489">
    <property type="entry name" value="RHF/RaiA"/>
</dbReference>
<proteinExistence type="inferred from homology"/>
<dbReference type="AlphaFoldDB" id="G9ZL42"/>
<keyword evidence="1 3" id="KW-0963">Cytoplasm</keyword>